<organism evidence="1 2">
    <name type="scientific">Sinomicrobium weinanense</name>
    <dbReference type="NCBI Taxonomy" id="2842200"/>
    <lineage>
        <taxon>Bacteria</taxon>
        <taxon>Pseudomonadati</taxon>
        <taxon>Bacteroidota</taxon>
        <taxon>Flavobacteriia</taxon>
        <taxon>Flavobacteriales</taxon>
        <taxon>Flavobacteriaceae</taxon>
        <taxon>Sinomicrobium</taxon>
    </lineage>
</organism>
<accession>A0A926JNT8</accession>
<dbReference type="SUPFAM" id="SSF110296">
    <property type="entry name" value="Oligoxyloglucan reducing end-specific cellobiohydrolase"/>
    <property type="match status" value="1"/>
</dbReference>
<gene>
    <name evidence="1" type="ORF">IBL28_01940</name>
</gene>
<dbReference type="PANTHER" id="PTHR47199">
    <property type="entry name" value="PHOTOSYSTEM II STABILITY/ASSEMBLY FACTOR HCF136, CHLOROPLASTIC"/>
    <property type="match status" value="1"/>
</dbReference>
<keyword evidence="2" id="KW-1185">Reference proteome</keyword>
<sequence length="353" mass="38963">MNRVFFLIVILVLQISCKQSDKSEPRRITGVSITPLMEDSMSVRAIEITPAGTLWFADDRGRYGYFRYGSDHPVLDSITYDAIVPHFRAIASNGRDIFLLGIGSPALLFKINEEDPPKLVYREEHKKAFYDAMTFWNENEGIAMGDPTGDCLSVLITRNGGDSWSKVPCNKLPLVKEGEAAFAASNTNIAVKGNKTWIVSGGLRSRVFYSPDKGNTWEVYDAPVVQGEPTLGLYSVDFWDKNHGIAIGGDYTRPRDNTANKVITTNGGKTWELIADKQPPGYRSCVQYVPGTGGKEVVAVGFEGISFSGNGGRSWKPLSKEGFYTIRFFNDSTAYAAGKGRLAKLELTKQKVK</sequence>
<dbReference type="InterPro" id="IPR015943">
    <property type="entry name" value="WD40/YVTN_repeat-like_dom_sf"/>
</dbReference>
<name>A0A926JNT8_9FLAO</name>
<protein>
    <submittedName>
        <fullName evidence="1">Oxidoreductase</fullName>
    </submittedName>
</protein>
<dbReference type="PANTHER" id="PTHR47199:SF2">
    <property type="entry name" value="PHOTOSYSTEM II STABILITY_ASSEMBLY FACTOR HCF136, CHLOROPLASTIC"/>
    <property type="match status" value="1"/>
</dbReference>
<dbReference type="Proteomes" id="UP000653730">
    <property type="component" value="Unassembled WGS sequence"/>
</dbReference>
<dbReference type="EMBL" id="JACVDC010000003">
    <property type="protein sequence ID" value="MBC9794713.1"/>
    <property type="molecule type" value="Genomic_DNA"/>
</dbReference>
<dbReference type="AlphaFoldDB" id="A0A926JNT8"/>
<comment type="caution">
    <text evidence="1">The sequence shown here is derived from an EMBL/GenBank/DDBJ whole genome shotgun (WGS) entry which is preliminary data.</text>
</comment>
<dbReference type="RefSeq" id="WP_187963874.1">
    <property type="nucleotide sequence ID" value="NZ_JACVDC010000003.1"/>
</dbReference>
<reference evidence="1 2" key="1">
    <citation type="submission" date="2020-09" db="EMBL/GenBank/DDBJ databases">
        <title>Sinomicrobium weinanense sp. nov., a halophilic bacteria isolated from saline-alkali soil.</title>
        <authorList>
            <person name="Wu P."/>
            <person name="Ren H."/>
            <person name="Mei Y."/>
            <person name="Liang Y."/>
            <person name="Chen Z."/>
        </authorList>
    </citation>
    <scope>NUCLEOTIDE SEQUENCE [LARGE SCALE GENOMIC DNA]</scope>
    <source>
        <strain evidence="1 2">FJxs</strain>
    </source>
</reference>
<dbReference type="Gene3D" id="2.130.10.10">
    <property type="entry name" value="YVTN repeat-like/Quinoprotein amine dehydrogenase"/>
    <property type="match status" value="1"/>
</dbReference>
<proteinExistence type="predicted"/>
<evidence type="ECO:0000313" key="1">
    <source>
        <dbReference type="EMBL" id="MBC9794713.1"/>
    </source>
</evidence>
<evidence type="ECO:0000313" key="2">
    <source>
        <dbReference type="Proteomes" id="UP000653730"/>
    </source>
</evidence>